<dbReference type="CDD" id="cd15470">
    <property type="entry name" value="Myo5_CBD"/>
    <property type="match status" value="1"/>
</dbReference>
<dbReference type="InterPro" id="IPR000048">
    <property type="entry name" value="IQ_motif_EF-hand-BS"/>
</dbReference>
<dbReference type="PROSITE" id="PS50096">
    <property type="entry name" value="IQ"/>
    <property type="match status" value="4"/>
</dbReference>
<reference evidence="14 15" key="1">
    <citation type="submission" date="2023-09" db="EMBL/GenBank/DDBJ databases">
        <title>Genomes of two closely related lineages of the louse Polyplax serrata with different host specificities.</title>
        <authorList>
            <person name="Martinu J."/>
            <person name="Tarabai H."/>
            <person name="Stefka J."/>
            <person name="Hypsa V."/>
        </authorList>
    </citation>
    <scope>NUCLEOTIDE SEQUENCE [LARGE SCALE GENOMIC DNA]</scope>
    <source>
        <strain evidence="14">98ZLc_SE</strain>
    </source>
</reference>
<dbReference type="PROSITE" id="PS51126">
    <property type="entry name" value="DILUTE"/>
    <property type="match status" value="1"/>
</dbReference>
<evidence type="ECO:0000256" key="2">
    <source>
        <dbReference type="ARBA" id="ARBA00022741"/>
    </source>
</evidence>
<dbReference type="InterPro" id="IPR036961">
    <property type="entry name" value="Kinesin_motor_dom_sf"/>
</dbReference>
<dbReference type="SUPFAM" id="SSF50084">
    <property type="entry name" value="Myosin S1 fragment, N-terminal domain"/>
    <property type="match status" value="1"/>
</dbReference>
<dbReference type="InterPro" id="IPR058662">
    <property type="entry name" value="Myo5a/b_dom"/>
</dbReference>
<feature type="domain" description="Myosin motor" evidence="13">
    <location>
        <begin position="66"/>
        <end position="674"/>
    </location>
</feature>
<dbReference type="CDD" id="cd01380">
    <property type="entry name" value="MYSc_Myo5"/>
    <property type="match status" value="1"/>
</dbReference>
<evidence type="ECO:0000256" key="9">
    <source>
        <dbReference type="PROSITE-ProRule" id="PRU00782"/>
    </source>
</evidence>
<evidence type="ECO:0000256" key="5">
    <source>
        <dbReference type="ARBA" id="ARBA00023054"/>
    </source>
</evidence>
<dbReference type="PRINTS" id="PR00193">
    <property type="entry name" value="MYOSINHEAVY"/>
</dbReference>
<evidence type="ECO:0000256" key="10">
    <source>
        <dbReference type="SAM" id="Coils"/>
    </source>
</evidence>
<dbReference type="Pfam" id="PF01843">
    <property type="entry name" value="DIL"/>
    <property type="match status" value="1"/>
</dbReference>
<evidence type="ECO:0000256" key="8">
    <source>
        <dbReference type="ARBA" id="ARBA00023203"/>
    </source>
</evidence>
<keyword evidence="2 9" id="KW-0547">Nucleotide-binding</keyword>
<keyword evidence="7 9" id="KW-0505">Motor protein</keyword>
<dbReference type="SMART" id="SM00242">
    <property type="entry name" value="MYSc"/>
    <property type="match status" value="1"/>
</dbReference>
<evidence type="ECO:0008006" key="16">
    <source>
        <dbReference type="Google" id="ProtNLM"/>
    </source>
</evidence>
<evidence type="ECO:0000259" key="12">
    <source>
        <dbReference type="PROSITE" id="PS51126"/>
    </source>
</evidence>
<keyword evidence="4" id="KW-0112">Calmodulin-binding</keyword>
<evidence type="ECO:0000256" key="6">
    <source>
        <dbReference type="ARBA" id="ARBA00023123"/>
    </source>
</evidence>
<keyword evidence="3 9" id="KW-0067">ATP-binding</keyword>
<proteinExistence type="inferred from homology"/>
<feature type="compositionally biased region" description="Polar residues" evidence="11">
    <location>
        <begin position="1005"/>
        <end position="1023"/>
    </location>
</feature>
<feature type="region of interest" description="Disordered" evidence="11">
    <location>
        <begin position="1003"/>
        <end position="1023"/>
    </location>
</feature>
<organism evidence="14 15">
    <name type="scientific">Polyplax serrata</name>
    <name type="common">Common mouse louse</name>
    <dbReference type="NCBI Taxonomy" id="468196"/>
    <lineage>
        <taxon>Eukaryota</taxon>
        <taxon>Metazoa</taxon>
        <taxon>Ecdysozoa</taxon>
        <taxon>Arthropoda</taxon>
        <taxon>Hexapoda</taxon>
        <taxon>Insecta</taxon>
        <taxon>Pterygota</taxon>
        <taxon>Neoptera</taxon>
        <taxon>Paraneoptera</taxon>
        <taxon>Psocodea</taxon>
        <taxon>Troctomorpha</taxon>
        <taxon>Phthiraptera</taxon>
        <taxon>Anoplura</taxon>
        <taxon>Polyplacidae</taxon>
        <taxon>Polyplax</taxon>
    </lineage>
</organism>
<evidence type="ECO:0000259" key="13">
    <source>
        <dbReference type="PROSITE" id="PS51456"/>
    </source>
</evidence>
<keyword evidence="15" id="KW-1185">Reference proteome</keyword>
<dbReference type="PANTHER" id="PTHR13140">
    <property type="entry name" value="MYOSIN"/>
    <property type="match status" value="1"/>
</dbReference>
<feature type="binding site" evidence="9">
    <location>
        <begin position="160"/>
        <end position="167"/>
    </location>
    <ligand>
        <name>ATP</name>
        <dbReference type="ChEBI" id="CHEBI:30616"/>
    </ligand>
</feature>
<dbReference type="SMART" id="SM01132">
    <property type="entry name" value="DIL"/>
    <property type="match status" value="1"/>
</dbReference>
<evidence type="ECO:0000313" key="14">
    <source>
        <dbReference type="EMBL" id="KAK6634781.1"/>
    </source>
</evidence>
<dbReference type="Gene3D" id="1.20.58.530">
    <property type="match status" value="1"/>
</dbReference>
<dbReference type="Pfam" id="PF00612">
    <property type="entry name" value="IQ"/>
    <property type="match status" value="5"/>
</dbReference>
<dbReference type="Gene3D" id="1.20.5.190">
    <property type="match status" value="3"/>
</dbReference>
<gene>
    <name evidence="14" type="ORF">RUM44_000028</name>
</gene>
<dbReference type="InterPro" id="IPR001609">
    <property type="entry name" value="Myosin_head_motor_dom-like"/>
</dbReference>
<comment type="caution">
    <text evidence="14">The sequence shown here is derived from an EMBL/GenBank/DDBJ whole genome shotgun (WGS) entry which is preliminary data.</text>
</comment>
<comment type="similarity">
    <text evidence="1 9">Belongs to the TRAFAC class myosin-kinesin ATPase superfamily. Myosin family.</text>
</comment>
<dbReference type="Pfam" id="PF00063">
    <property type="entry name" value="Myosin_head"/>
    <property type="match status" value="2"/>
</dbReference>
<dbReference type="SUPFAM" id="SSF52540">
    <property type="entry name" value="P-loop containing nucleoside triphosphate hydrolases"/>
    <property type="match status" value="3"/>
</dbReference>
<dbReference type="Gene3D" id="6.20.240.20">
    <property type="match status" value="1"/>
</dbReference>
<dbReference type="EMBL" id="JAWJWF010000003">
    <property type="protein sequence ID" value="KAK6634781.1"/>
    <property type="molecule type" value="Genomic_DNA"/>
</dbReference>
<dbReference type="Gene3D" id="1.20.120.720">
    <property type="entry name" value="Myosin VI head, motor domain, U50 subdomain"/>
    <property type="match status" value="1"/>
</dbReference>
<evidence type="ECO:0000256" key="3">
    <source>
        <dbReference type="ARBA" id="ARBA00022840"/>
    </source>
</evidence>
<sequence>MTSKDLYCKGSQVWVSHPTLVWEPAEILSDYSNSELTLGFGDGRRQTIKVESESGLPPLRNPEILIGENDLTALSYLHEPAVLHNLKYRFCTLCTIYTYCGIVLVAINPYDELQIYDNDTILAYRGKSQGDLDPHIFAVAEEAYAKLEREGKNQSIIVSGESGAGKTVSAKYAMRYFATVGGSAQETQVEKKVLSSSPIMEDTFLYLNQGESPVIEGVNDYTQFEETLQALNILGFGRSDQENLFKVLAAILHLGNVTINKEDEGSSIKRDDPHLRIFCDLLGLNLDNMRTWLCQRKIQSMKETFTKPMSLQEATSGKEALSKHMYAELFDWIVSIINRALEAARERIEHGLIGVLDIYGFETFENNSFEQFCINYANEKLQQQFNQHVFKLEQEEYLKEEIEWKFIDFYDNQPCIDLIESKLGILDLLDEECRVPKGNDLSWAEKLYKTCGSYKHFSKPRFGGSAFIIQHFADGVEYQVDGFLDKNRDSVMEEQINVLKMSQNELVGKLFNNEKPRQSSGRIKIQTSTKTTVGPEKSKQHKKTVGSQFRDNLNLLMVTLNSTTPHYVRCIKPNDFKKAFDYNPQRAVQQLRACGVLETIRISAAGFPSRWLYSDFFARYRALCKSTDIDRRDIKSTCNKILSNNIKDPDKYQFGKTKIFFRAGQVAFLEKLRAGRLQLCCITIQKQIRAFILRKQFLRTKYCIFHLQRYIRGYLARRHALFLRQTNAAITIQRYTRGWVKRNQYLKLKHAIVGIQTYIRSHLARKRYLEMQFNCKAITIQRYARGFLARTRYKRDVRHVVVCQNAVRRFLAKRQLKELKKEARSVEHVKKLNKGLENKIISLQQKIGELNKENNQLKSVQSEYNELRCKFDALKNLESEMKKTAVQLNEREKEIIVLKGKIIQEQNEKMDILQEATKTKDSLSSYIDQNQNLKNELDLINEKIKKNHFGVEENIKARIQQEKTMLLQEHEQDLENYQKLLKEYSTLEQRNEHLENLVEKLMSGHSRSPSDVGSLTSSHTSAEMENDVNKMTKQFCPPGGLMSLKSFKVFFTQDFGYSSNKSTISRREETESSERDDSLVEVTTRRMHGVGDYPEVDIGLVLKLQQKLKDVEKERDKLFLKVESLEKEESPSEERQRTVDTIRVNILLLTLDPEDKNMLEEVEIENGKLKNDLSVLRESLAMGDPGTKELLNQFRASEKELDRRRDEIVQLRAVLATQTKGLKNIAKINYGSTTDINLDVINEDGELVVAFEAQKGIIRQLENELQQEKEKQKLEKEEYKQEIEKLKEDNDRQQKLLSVNLNKSPQSQTEAYMQHEISRLTTENLDLLEKFDLTQDTMRKLKKQNKILVRKLKELGVGIDQIDMQEQSANATAKSSEITKKSEDANSLPSVMMKKERNYQGMFEYRSEDEPLIVKHLIYDLKPRTAMYLLPGLPAYIFFMCIRHTDFVNDDCKVRSLLTAFINGVKKVIKKKHDLETTVLWLSNTLRLLHNLKQYSGDKIFQQENTPKQNEQCLGNFDLSPYRQVLSDMGVWIYQGAVRDVQEKIQQLIVPAILEHEAISGLSKGLAGRQRASSVSSGSDNSSNPQKKLDTLLAELTSFNRILAIFGVDPEVISQIFRQTFYFICACSLNNLLLRKELCHWTKGMQIRYNLSHLEEWARNQFLTNPTIIETLQPIVQASHLLQARKTEEDIESLCEMCDKLTMQRVVKLLHLYTPADNYEEKVSVSFLRKIQAELKGRASPGQKDAPLLMDTKFVFPVRFPFNPSKIRLEDIDVPSDLDLPMLKKV</sequence>
<feature type="coiled-coil region" evidence="10">
    <location>
        <begin position="1101"/>
        <end position="1128"/>
    </location>
</feature>
<keyword evidence="5 10" id="KW-0175">Coiled coil</keyword>
<feature type="domain" description="Dilute" evidence="12">
    <location>
        <begin position="1459"/>
        <end position="1737"/>
    </location>
</feature>
<dbReference type="Gene3D" id="3.40.850.10">
    <property type="entry name" value="Kinesin motor domain"/>
    <property type="match status" value="1"/>
</dbReference>
<keyword evidence="6 9" id="KW-0518">Myosin</keyword>
<evidence type="ECO:0000256" key="4">
    <source>
        <dbReference type="ARBA" id="ARBA00022860"/>
    </source>
</evidence>
<feature type="region of interest" description="Actin-binding" evidence="9">
    <location>
        <begin position="553"/>
        <end position="575"/>
    </location>
</feature>
<dbReference type="Proteomes" id="UP001359485">
    <property type="component" value="Unassembled WGS sequence"/>
</dbReference>
<dbReference type="PANTHER" id="PTHR13140:SF706">
    <property type="entry name" value="DILUTE CLASS UNCONVENTIONAL MYOSIN, ISOFORM C"/>
    <property type="match status" value="1"/>
</dbReference>
<dbReference type="PROSITE" id="PS51456">
    <property type="entry name" value="MYOSIN_MOTOR"/>
    <property type="match status" value="1"/>
</dbReference>
<name>A0ABR1B618_POLSC</name>
<keyword evidence="8 9" id="KW-0009">Actin-binding</keyword>
<evidence type="ECO:0000256" key="11">
    <source>
        <dbReference type="SAM" id="MobiDB-lite"/>
    </source>
</evidence>
<dbReference type="InterPro" id="IPR027417">
    <property type="entry name" value="P-loop_NTPase"/>
</dbReference>
<feature type="coiled-coil region" evidence="10">
    <location>
        <begin position="1251"/>
        <end position="1296"/>
    </location>
</feature>
<evidence type="ECO:0000256" key="7">
    <source>
        <dbReference type="ARBA" id="ARBA00023175"/>
    </source>
</evidence>
<evidence type="ECO:0000256" key="1">
    <source>
        <dbReference type="ARBA" id="ARBA00008314"/>
    </source>
</evidence>
<dbReference type="InterPro" id="IPR002710">
    <property type="entry name" value="Dilute_dom"/>
</dbReference>
<evidence type="ECO:0000313" key="15">
    <source>
        <dbReference type="Proteomes" id="UP001359485"/>
    </source>
</evidence>
<protein>
    <recommendedName>
        <fullName evidence="16">Unconventional myosin-Va</fullName>
    </recommendedName>
</protein>
<accession>A0ABR1B618</accession>
<dbReference type="Pfam" id="PF25966">
    <property type="entry name" value="Myo5a"/>
    <property type="match status" value="1"/>
</dbReference>
<dbReference type="SMART" id="SM00015">
    <property type="entry name" value="IQ"/>
    <property type="match status" value="6"/>
</dbReference>
<dbReference type="InterPro" id="IPR036103">
    <property type="entry name" value="MYSc_Myo5"/>
</dbReference>